<sequence>MSDQHMNFCIGLSSKISFRGAIGSMGSDCEDGHCEHELEDCGHRGESGDPLRILRAVR</sequence>
<protein>
    <submittedName>
        <fullName evidence="1">Uncharacterized protein</fullName>
    </submittedName>
</protein>
<dbReference type="AlphaFoldDB" id="A0A4Q9NPU5"/>
<accession>A0A4Q9NPU5</accession>
<name>A0A4Q9NPU5_9APHY</name>
<proteinExistence type="predicted"/>
<evidence type="ECO:0000313" key="1">
    <source>
        <dbReference type="EMBL" id="TBU57044.1"/>
    </source>
</evidence>
<evidence type="ECO:0000313" key="2">
    <source>
        <dbReference type="Proteomes" id="UP000292082"/>
    </source>
</evidence>
<organism evidence="1 2">
    <name type="scientific">Dichomitus squalens</name>
    <dbReference type="NCBI Taxonomy" id="114155"/>
    <lineage>
        <taxon>Eukaryota</taxon>
        <taxon>Fungi</taxon>
        <taxon>Dikarya</taxon>
        <taxon>Basidiomycota</taxon>
        <taxon>Agaricomycotina</taxon>
        <taxon>Agaricomycetes</taxon>
        <taxon>Polyporales</taxon>
        <taxon>Polyporaceae</taxon>
        <taxon>Dichomitus</taxon>
    </lineage>
</organism>
<keyword evidence="2" id="KW-1185">Reference proteome</keyword>
<gene>
    <name evidence="1" type="ORF">BD310DRAFT_930221</name>
</gene>
<dbReference type="Proteomes" id="UP000292082">
    <property type="component" value="Unassembled WGS sequence"/>
</dbReference>
<dbReference type="EMBL" id="ML145142">
    <property type="protein sequence ID" value="TBU57044.1"/>
    <property type="molecule type" value="Genomic_DNA"/>
</dbReference>
<reference evidence="1 2" key="1">
    <citation type="submission" date="2019-01" db="EMBL/GenBank/DDBJ databases">
        <title>Draft genome sequences of three monokaryotic isolates of the white-rot basidiomycete fungus Dichomitus squalens.</title>
        <authorList>
            <consortium name="DOE Joint Genome Institute"/>
            <person name="Lopez S.C."/>
            <person name="Andreopoulos B."/>
            <person name="Pangilinan J."/>
            <person name="Lipzen A."/>
            <person name="Riley R."/>
            <person name="Ahrendt S."/>
            <person name="Ng V."/>
            <person name="Barry K."/>
            <person name="Daum C."/>
            <person name="Grigoriev I.V."/>
            <person name="Hilden K.S."/>
            <person name="Makela M.R."/>
            <person name="de Vries R.P."/>
        </authorList>
    </citation>
    <scope>NUCLEOTIDE SEQUENCE [LARGE SCALE GENOMIC DNA]</scope>
    <source>
        <strain evidence="1 2">CBS 464.89</strain>
    </source>
</reference>